<organism evidence="1 2">
    <name type="scientific">Kingdonia uniflora</name>
    <dbReference type="NCBI Taxonomy" id="39325"/>
    <lineage>
        <taxon>Eukaryota</taxon>
        <taxon>Viridiplantae</taxon>
        <taxon>Streptophyta</taxon>
        <taxon>Embryophyta</taxon>
        <taxon>Tracheophyta</taxon>
        <taxon>Spermatophyta</taxon>
        <taxon>Magnoliopsida</taxon>
        <taxon>Ranunculales</taxon>
        <taxon>Circaeasteraceae</taxon>
        <taxon>Kingdonia</taxon>
    </lineage>
</organism>
<name>A0A7J7MIN4_9MAGN</name>
<dbReference type="EMBL" id="JACGCM010001462">
    <property type="protein sequence ID" value="KAF6154727.1"/>
    <property type="molecule type" value="Genomic_DNA"/>
</dbReference>
<reference evidence="1 2" key="1">
    <citation type="journal article" date="2020" name="IScience">
        <title>Genome Sequencing of the Endangered Kingdonia uniflora (Circaeasteraceae, Ranunculales) Reveals Potential Mechanisms of Evolutionary Specialization.</title>
        <authorList>
            <person name="Sun Y."/>
            <person name="Deng T."/>
            <person name="Zhang A."/>
            <person name="Moore M.J."/>
            <person name="Landis J.B."/>
            <person name="Lin N."/>
            <person name="Zhang H."/>
            <person name="Zhang X."/>
            <person name="Huang J."/>
            <person name="Zhang X."/>
            <person name="Sun H."/>
            <person name="Wang H."/>
        </authorList>
    </citation>
    <scope>NUCLEOTIDE SEQUENCE [LARGE SCALE GENOMIC DNA]</scope>
    <source>
        <strain evidence="1">TB1705</strain>
        <tissue evidence="1">Leaf</tissue>
    </source>
</reference>
<sequence>MNRLNFPEHDVVDKLEVFPGSELRVAYEEAVKYGGKRRLGYGPSPFSHMLMMWASCIMQHEAYEEFKHVLLALIYGKDDQTSLVANEWAVIRRFEIAGLLLSVLRAYLSAYDPIFSMTLRYLISIHKSFCLRQGISSLILDLTERLLLEKRDPPPVPQESLYEAPPFDEVDMQALAHAVELTR</sequence>
<dbReference type="Proteomes" id="UP000541444">
    <property type="component" value="Unassembled WGS sequence"/>
</dbReference>
<accession>A0A7J7MIN4</accession>
<proteinExistence type="predicted"/>
<keyword evidence="2" id="KW-1185">Reference proteome</keyword>
<evidence type="ECO:0000313" key="1">
    <source>
        <dbReference type="EMBL" id="KAF6154727.1"/>
    </source>
</evidence>
<dbReference type="OrthoDB" id="1979607at2759"/>
<evidence type="ECO:0000313" key="2">
    <source>
        <dbReference type="Proteomes" id="UP000541444"/>
    </source>
</evidence>
<gene>
    <name evidence="1" type="ORF">GIB67_035692</name>
</gene>
<comment type="caution">
    <text evidence="1">The sequence shown here is derived from an EMBL/GenBank/DDBJ whole genome shotgun (WGS) entry which is preliminary data.</text>
</comment>
<protein>
    <submittedName>
        <fullName evidence="1">Uncharacterized protein</fullName>
    </submittedName>
</protein>
<dbReference type="AlphaFoldDB" id="A0A7J7MIN4"/>